<feature type="signal peptide" evidence="1">
    <location>
        <begin position="1"/>
        <end position="22"/>
    </location>
</feature>
<keyword evidence="1" id="KW-0732">Signal</keyword>
<accession>A0A1M7Q2B9</accession>
<dbReference type="InterPro" id="IPR036426">
    <property type="entry name" value="Bulb-type_lectin_dom_sf"/>
</dbReference>
<sequence length="202" mass="21710">MKKLFVLGAVLAGFAASQVASAQAVVTLGPNVMRAGVRLNSGQNIQSINKNYMLAMQTDGNLVLYAQQPGGTQPTGFSTGKGGNYAVQQDDGNFVVYTASNTWRWTSETGGRATGNYVMVLGDDGRLTIREPVNYNVIRELHLDRGTGDRQPMRYAAHRITGGFGCEEFYVVQRNGVLAAGVAAQQGGVIGSCDSYNKRYLM</sequence>
<reference evidence="4" key="1">
    <citation type="submission" date="2016-11" db="EMBL/GenBank/DDBJ databases">
        <authorList>
            <person name="Varghese N."/>
            <person name="Submissions S."/>
        </authorList>
    </citation>
    <scope>NUCLEOTIDE SEQUENCE [LARGE SCALE GENOMIC DNA]</scope>
    <source>
        <strain evidence="4">Sac-22</strain>
    </source>
</reference>
<dbReference type="Proteomes" id="UP000184339">
    <property type="component" value="Unassembled WGS sequence"/>
</dbReference>
<name>A0A1M7Q2B9_9BURK</name>
<organism evidence="3 4">
    <name type="scientific">Duganella sacchari</name>
    <dbReference type="NCBI Taxonomy" id="551987"/>
    <lineage>
        <taxon>Bacteria</taxon>
        <taxon>Pseudomonadati</taxon>
        <taxon>Pseudomonadota</taxon>
        <taxon>Betaproteobacteria</taxon>
        <taxon>Burkholderiales</taxon>
        <taxon>Oxalobacteraceae</taxon>
        <taxon>Telluria group</taxon>
        <taxon>Duganella</taxon>
    </lineage>
</organism>
<dbReference type="EMBL" id="FRCX01000006">
    <property type="protein sequence ID" value="SHN24250.1"/>
    <property type="molecule type" value="Genomic_DNA"/>
</dbReference>
<dbReference type="STRING" id="551987.SAMN05192549_10692"/>
<protein>
    <submittedName>
        <fullName evidence="3">D-mannose binding lectin</fullName>
    </submittedName>
</protein>
<evidence type="ECO:0000313" key="3">
    <source>
        <dbReference type="EMBL" id="SHN24250.1"/>
    </source>
</evidence>
<dbReference type="AlphaFoldDB" id="A0A1M7Q2B9"/>
<dbReference type="SUPFAM" id="SSF51110">
    <property type="entry name" value="alpha-D-mannose-specific plant lectins"/>
    <property type="match status" value="1"/>
</dbReference>
<gene>
    <name evidence="3" type="ORF">SAMN05192549_10692</name>
</gene>
<feature type="chain" id="PRO_5013337252" evidence="1">
    <location>
        <begin position="23"/>
        <end position="202"/>
    </location>
</feature>
<evidence type="ECO:0000256" key="1">
    <source>
        <dbReference type="SAM" id="SignalP"/>
    </source>
</evidence>
<dbReference type="InterPro" id="IPR001480">
    <property type="entry name" value="Bulb-type_lectin_dom"/>
</dbReference>
<dbReference type="SMART" id="SM00108">
    <property type="entry name" value="B_lectin"/>
    <property type="match status" value="1"/>
</dbReference>
<dbReference type="RefSeq" id="WP_072785660.1">
    <property type="nucleotide sequence ID" value="NZ_FRCX01000006.1"/>
</dbReference>
<proteinExistence type="predicted"/>
<dbReference type="PROSITE" id="PS50927">
    <property type="entry name" value="BULB_LECTIN"/>
    <property type="match status" value="1"/>
</dbReference>
<keyword evidence="3" id="KW-0430">Lectin</keyword>
<dbReference type="GO" id="GO:0030246">
    <property type="term" value="F:carbohydrate binding"/>
    <property type="evidence" value="ECO:0007669"/>
    <property type="project" value="UniProtKB-KW"/>
</dbReference>
<evidence type="ECO:0000259" key="2">
    <source>
        <dbReference type="PROSITE" id="PS50927"/>
    </source>
</evidence>
<keyword evidence="4" id="KW-1185">Reference proteome</keyword>
<evidence type="ECO:0000313" key="4">
    <source>
        <dbReference type="Proteomes" id="UP000184339"/>
    </source>
</evidence>
<dbReference type="OrthoDB" id="8780100at2"/>
<dbReference type="Gene3D" id="2.90.10.10">
    <property type="entry name" value="Bulb-type lectin domain"/>
    <property type="match status" value="1"/>
</dbReference>
<feature type="domain" description="Bulb-type lectin" evidence="2">
    <location>
        <begin position="30"/>
        <end position="142"/>
    </location>
</feature>